<gene>
    <name evidence="1" type="ORF">DUNSADRAFT_1489</name>
</gene>
<evidence type="ECO:0000313" key="2">
    <source>
        <dbReference type="Proteomes" id="UP000815325"/>
    </source>
</evidence>
<evidence type="ECO:0000313" key="1">
    <source>
        <dbReference type="EMBL" id="KAF5827020.1"/>
    </source>
</evidence>
<sequence length="94" mass="10953">MQTFCLQTIKITCTVCMDEFPMQSLALKTFLKTEALLQTYFMYRNFLTQMMSTKCMQVCSCTSPVSNYMKLSFVILAQRLCINENINEKNDSRC</sequence>
<name>A0ABQ7FXE9_DUNSA</name>
<proteinExistence type="predicted"/>
<reference evidence="1" key="1">
    <citation type="submission" date="2017-08" db="EMBL/GenBank/DDBJ databases">
        <authorList>
            <person name="Polle J.E."/>
            <person name="Barry K."/>
            <person name="Cushman J."/>
            <person name="Schmutz J."/>
            <person name="Tran D."/>
            <person name="Hathwaick L.T."/>
            <person name="Yim W.C."/>
            <person name="Jenkins J."/>
            <person name="Mckie-Krisberg Z.M."/>
            <person name="Prochnik S."/>
            <person name="Lindquist E."/>
            <person name="Dockter R.B."/>
            <person name="Adam C."/>
            <person name="Molina H."/>
            <person name="Bunkerborg J."/>
            <person name="Jin E."/>
            <person name="Buchheim M."/>
            <person name="Magnuson J."/>
        </authorList>
    </citation>
    <scope>NUCLEOTIDE SEQUENCE</scope>
    <source>
        <strain evidence="1">CCAP 19/18</strain>
    </source>
</reference>
<dbReference type="Proteomes" id="UP000815325">
    <property type="component" value="Unassembled WGS sequence"/>
</dbReference>
<protein>
    <recommendedName>
        <fullName evidence="3">Encoded protein</fullName>
    </recommendedName>
</protein>
<evidence type="ECO:0008006" key="3">
    <source>
        <dbReference type="Google" id="ProtNLM"/>
    </source>
</evidence>
<organism evidence="1 2">
    <name type="scientific">Dunaliella salina</name>
    <name type="common">Green alga</name>
    <name type="synonym">Protococcus salinus</name>
    <dbReference type="NCBI Taxonomy" id="3046"/>
    <lineage>
        <taxon>Eukaryota</taxon>
        <taxon>Viridiplantae</taxon>
        <taxon>Chlorophyta</taxon>
        <taxon>core chlorophytes</taxon>
        <taxon>Chlorophyceae</taxon>
        <taxon>CS clade</taxon>
        <taxon>Chlamydomonadales</taxon>
        <taxon>Dunaliellaceae</taxon>
        <taxon>Dunaliella</taxon>
    </lineage>
</organism>
<comment type="caution">
    <text evidence="1">The sequence shown here is derived from an EMBL/GenBank/DDBJ whole genome shotgun (WGS) entry which is preliminary data.</text>
</comment>
<keyword evidence="2" id="KW-1185">Reference proteome</keyword>
<accession>A0ABQ7FXE9</accession>
<dbReference type="EMBL" id="MU070618">
    <property type="protein sequence ID" value="KAF5827020.1"/>
    <property type="molecule type" value="Genomic_DNA"/>
</dbReference>